<evidence type="ECO:0000259" key="7">
    <source>
        <dbReference type="PROSITE" id="PS51918"/>
    </source>
</evidence>
<keyword evidence="4" id="KW-0408">Iron</keyword>
<dbReference type="Gene3D" id="3.20.20.70">
    <property type="entry name" value="Aldolase class I"/>
    <property type="match status" value="1"/>
</dbReference>
<evidence type="ECO:0000256" key="6">
    <source>
        <dbReference type="SAM" id="Coils"/>
    </source>
</evidence>
<protein>
    <submittedName>
        <fullName evidence="8">Radical SAM protein</fullName>
    </submittedName>
</protein>
<dbReference type="AlphaFoldDB" id="A0A6P1M4B3"/>
<dbReference type="GO" id="GO:0051536">
    <property type="term" value="F:iron-sulfur cluster binding"/>
    <property type="evidence" value="ECO:0007669"/>
    <property type="project" value="UniProtKB-KW"/>
</dbReference>
<name>A0A6P1M4B3_9BACT</name>
<dbReference type="Pfam" id="PF04055">
    <property type="entry name" value="Radical_SAM"/>
    <property type="match status" value="1"/>
</dbReference>
<evidence type="ECO:0000256" key="2">
    <source>
        <dbReference type="ARBA" id="ARBA00022691"/>
    </source>
</evidence>
<evidence type="ECO:0000256" key="3">
    <source>
        <dbReference type="ARBA" id="ARBA00022723"/>
    </source>
</evidence>
<dbReference type="SFLD" id="SFLDG01082">
    <property type="entry name" value="B12-binding_domain_containing"/>
    <property type="match status" value="1"/>
</dbReference>
<keyword evidence="5" id="KW-0411">Iron-sulfur</keyword>
<keyword evidence="2" id="KW-0949">S-adenosyl-L-methionine</keyword>
<keyword evidence="9" id="KW-1185">Reference proteome</keyword>
<dbReference type="InterPro" id="IPR006638">
    <property type="entry name" value="Elp3/MiaA/NifB-like_rSAM"/>
</dbReference>
<dbReference type="SMART" id="SM00729">
    <property type="entry name" value="Elp3"/>
    <property type="match status" value="1"/>
</dbReference>
<dbReference type="InterPro" id="IPR051198">
    <property type="entry name" value="BchE-like"/>
</dbReference>
<reference evidence="8 9" key="1">
    <citation type="submission" date="2020-01" db="EMBL/GenBank/DDBJ databases">
        <title>Ponticoccus aerotolerans gen. nov., sp. nov., an anaerobic bacterium and proposal of Ponticoccusceae fam. nov., Ponticoccusles ord. nov. and Ponticoccuse classis nov. in the phylum Kiritimatiellaeota.</title>
        <authorList>
            <person name="Zhou L.Y."/>
            <person name="Du Z.J."/>
        </authorList>
    </citation>
    <scope>NUCLEOTIDE SEQUENCE [LARGE SCALE GENOMIC DNA]</scope>
    <source>
        <strain evidence="8 9">S-5007</strain>
    </source>
</reference>
<organism evidence="8 9">
    <name type="scientific">Tichowtungia aerotolerans</name>
    <dbReference type="NCBI Taxonomy" id="2697043"/>
    <lineage>
        <taxon>Bacteria</taxon>
        <taxon>Pseudomonadati</taxon>
        <taxon>Kiritimatiellota</taxon>
        <taxon>Tichowtungiia</taxon>
        <taxon>Tichowtungiales</taxon>
        <taxon>Tichowtungiaceae</taxon>
        <taxon>Tichowtungia</taxon>
    </lineage>
</organism>
<dbReference type="SFLD" id="SFLDG01095">
    <property type="entry name" value="Uncharacterised_Radical_SAM_Su"/>
    <property type="match status" value="1"/>
</dbReference>
<dbReference type="GO" id="GO:0046872">
    <property type="term" value="F:metal ion binding"/>
    <property type="evidence" value="ECO:0007669"/>
    <property type="project" value="UniProtKB-KW"/>
</dbReference>
<evidence type="ECO:0000256" key="1">
    <source>
        <dbReference type="ARBA" id="ARBA00001966"/>
    </source>
</evidence>
<dbReference type="InterPro" id="IPR013785">
    <property type="entry name" value="Aldolase_TIM"/>
</dbReference>
<dbReference type="SUPFAM" id="SSF102114">
    <property type="entry name" value="Radical SAM enzymes"/>
    <property type="match status" value="1"/>
</dbReference>
<dbReference type="PROSITE" id="PS51918">
    <property type="entry name" value="RADICAL_SAM"/>
    <property type="match status" value="1"/>
</dbReference>
<feature type="domain" description="Radical SAM core" evidence="7">
    <location>
        <begin position="10"/>
        <end position="243"/>
    </location>
</feature>
<dbReference type="GO" id="GO:0003824">
    <property type="term" value="F:catalytic activity"/>
    <property type="evidence" value="ECO:0007669"/>
    <property type="project" value="InterPro"/>
</dbReference>
<evidence type="ECO:0000256" key="4">
    <source>
        <dbReference type="ARBA" id="ARBA00023004"/>
    </source>
</evidence>
<evidence type="ECO:0000256" key="5">
    <source>
        <dbReference type="ARBA" id="ARBA00023014"/>
    </source>
</evidence>
<evidence type="ECO:0000313" key="9">
    <source>
        <dbReference type="Proteomes" id="UP000464954"/>
    </source>
</evidence>
<dbReference type="EMBL" id="CP047593">
    <property type="protein sequence ID" value="QHI69440.1"/>
    <property type="molecule type" value="Genomic_DNA"/>
</dbReference>
<dbReference type="KEGG" id="taer:GT409_08225"/>
<accession>A0A6P1M4B3</accession>
<comment type="cofactor">
    <cofactor evidence="1">
        <name>[4Fe-4S] cluster</name>
        <dbReference type="ChEBI" id="CHEBI:49883"/>
    </cofactor>
</comment>
<dbReference type="CDD" id="cd01335">
    <property type="entry name" value="Radical_SAM"/>
    <property type="match status" value="1"/>
</dbReference>
<dbReference type="RefSeq" id="WP_160628622.1">
    <property type="nucleotide sequence ID" value="NZ_CP047593.1"/>
</dbReference>
<dbReference type="PANTHER" id="PTHR43409:SF4">
    <property type="entry name" value="RADICAL SAM SUPERFAMILY PROTEIN"/>
    <property type="match status" value="1"/>
</dbReference>
<dbReference type="SFLD" id="SFLDS00029">
    <property type="entry name" value="Radical_SAM"/>
    <property type="match status" value="1"/>
</dbReference>
<dbReference type="InterPro" id="IPR058240">
    <property type="entry name" value="rSAM_sf"/>
</dbReference>
<sequence length="289" mass="32536">MFGKTHTLYRPPGEADSLIIRVADGCPWNGCTFCGMYKGVKYHFQGLENAEREISKHWKMWPDARRIFLADGDVMHLDFQTLETMLLSLNEKFSRLARVGIYANGTSILAKTDDELQRLKELKLNTLYMGLESGDNETLKTVNKRETAEQMIEAGQRAQAAGLRMSVMILTGLAGERRSTLHAHATADVLNKMQPRLLSALRLVTTPNTPLYKSGFKMVTEFQAVKELREQIANLELDSTVFRSDHSSNIIPLEGRFPKDKPRLLAQLDDLLASGQLDTNSPGRLPWSL</sequence>
<dbReference type="Proteomes" id="UP000464954">
    <property type="component" value="Chromosome"/>
</dbReference>
<gene>
    <name evidence="8" type="ORF">GT409_08225</name>
</gene>
<feature type="coiled-coil region" evidence="6">
    <location>
        <begin position="218"/>
        <end position="245"/>
    </location>
</feature>
<proteinExistence type="predicted"/>
<keyword evidence="6" id="KW-0175">Coiled coil</keyword>
<evidence type="ECO:0000313" key="8">
    <source>
        <dbReference type="EMBL" id="QHI69440.1"/>
    </source>
</evidence>
<dbReference type="PANTHER" id="PTHR43409">
    <property type="entry name" value="ANAEROBIC MAGNESIUM-PROTOPORPHYRIN IX MONOMETHYL ESTER CYCLASE-RELATED"/>
    <property type="match status" value="1"/>
</dbReference>
<dbReference type="InterPro" id="IPR007197">
    <property type="entry name" value="rSAM"/>
</dbReference>
<keyword evidence="3" id="KW-0479">Metal-binding</keyword>